<gene>
    <name evidence="2" type="ORF">Z517_09381</name>
</gene>
<keyword evidence="3" id="KW-1185">Reference proteome</keyword>
<evidence type="ECO:0000313" key="3">
    <source>
        <dbReference type="Proteomes" id="UP000053029"/>
    </source>
</evidence>
<dbReference type="RefSeq" id="XP_013280745.1">
    <property type="nucleotide sequence ID" value="XM_013425291.1"/>
</dbReference>
<accession>A0A0D2ERR6</accession>
<evidence type="ECO:0000313" key="2">
    <source>
        <dbReference type="EMBL" id="KIW76937.1"/>
    </source>
</evidence>
<dbReference type="InterPro" id="IPR018289">
    <property type="entry name" value="MULE_transposase_dom"/>
</dbReference>
<proteinExistence type="predicted"/>
<reference evidence="2 3" key="1">
    <citation type="submission" date="2015-01" db="EMBL/GenBank/DDBJ databases">
        <title>The Genome Sequence of Fonsecaea pedrosoi CBS 271.37.</title>
        <authorList>
            <consortium name="The Broad Institute Genomics Platform"/>
            <person name="Cuomo C."/>
            <person name="de Hoog S."/>
            <person name="Gorbushina A."/>
            <person name="Stielow B."/>
            <person name="Teixiera M."/>
            <person name="Abouelleil A."/>
            <person name="Chapman S.B."/>
            <person name="Priest M."/>
            <person name="Young S.K."/>
            <person name="Wortman J."/>
            <person name="Nusbaum C."/>
            <person name="Birren B."/>
        </authorList>
    </citation>
    <scope>NUCLEOTIDE SEQUENCE [LARGE SCALE GENOMIC DNA]</scope>
    <source>
        <strain evidence="2 3">CBS 271.37</strain>
    </source>
</reference>
<dbReference type="EMBL" id="KN846974">
    <property type="protein sequence ID" value="KIW76937.1"/>
    <property type="molecule type" value="Genomic_DNA"/>
</dbReference>
<feature type="domain" description="MULE transposase" evidence="1">
    <location>
        <begin position="1"/>
        <end position="80"/>
    </location>
</feature>
<name>A0A0D2ERR6_9EURO</name>
<protein>
    <submittedName>
        <fullName evidence="2">Unplaced genomic scaffold supercont1.6, whole genome shotgun sequence</fullName>
    </submittedName>
</protein>
<organism evidence="2 3">
    <name type="scientific">Fonsecaea pedrosoi CBS 271.37</name>
    <dbReference type="NCBI Taxonomy" id="1442368"/>
    <lineage>
        <taxon>Eukaryota</taxon>
        <taxon>Fungi</taxon>
        <taxon>Dikarya</taxon>
        <taxon>Ascomycota</taxon>
        <taxon>Pezizomycotina</taxon>
        <taxon>Eurotiomycetes</taxon>
        <taxon>Chaetothyriomycetidae</taxon>
        <taxon>Chaetothyriales</taxon>
        <taxon>Herpotrichiellaceae</taxon>
        <taxon>Fonsecaea</taxon>
    </lineage>
</organism>
<dbReference type="HOGENOM" id="CLU_2096923_0_0_1"/>
<evidence type="ECO:0000259" key="1">
    <source>
        <dbReference type="Pfam" id="PF10551"/>
    </source>
</evidence>
<sequence>MPVIVAVGVLDTGKTFPVAFSFCPGENDASYTFFWESLKLHLPGIAAPAVILSDQQPPINPSTTKYFPSTGHQICEWHAVEAMETRFRDMGHTTTEIKGEKDRAGSLIIEGPHHLA</sequence>
<dbReference type="Proteomes" id="UP000053029">
    <property type="component" value="Unassembled WGS sequence"/>
</dbReference>
<dbReference type="Pfam" id="PF10551">
    <property type="entry name" value="MULE"/>
    <property type="match status" value="1"/>
</dbReference>
<dbReference type="VEuPathDB" id="FungiDB:Z517_09381"/>
<dbReference type="AlphaFoldDB" id="A0A0D2ERR6"/>
<dbReference type="GeneID" id="25308871"/>